<dbReference type="Pfam" id="PF13186">
    <property type="entry name" value="SPASM"/>
    <property type="match status" value="1"/>
</dbReference>
<evidence type="ECO:0000313" key="8">
    <source>
        <dbReference type="EMBL" id="QDU40665.1"/>
    </source>
</evidence>
<dbReference type="InterPro" id="IPR050377">
    <property type="entry name" value="Radical_SAM_PqqE_MftC-like"/>
</dbReference>
<feature type="compositionally biased region" description="Basic and acidic residues" evidence="6">
    <location>
        <begin position="367"/>
        <end position="380"/>
    </location>
</feature>
<dbReference type="PANTHER" id="PTHR11228:SF7">
    <property type="entry name" value="PQQA PEPTIDE CYCLASE"/>
    <property type="match status" value="1"/>
</dbReference>
<evidence type="ECO:0000256" key="4">
    <source>
        <dbReference type="ARBA" id="ARBA00023004"/>
    </source>
</evidence>
<dbReference type="AlphaFoldDB" id="A0A517ZDY3"/>
<dbReference type="Pfam" id="PF04055">
    <property type="entry name" value="Radical_SAM"/>
    <property type="match status" value="1"/>
</dbReference>
<dbReference type="PROSITE" id="PS51918">
    <property type="entry name" value="RADICAL_SAM"/>
    <property type="match status" value="1"/>
</dbReference>
<keyword evidence="4" id="KW-0408">Iron</keyword>
<feature type="region of interest" description="Disordered" evidence="6">
    <location>
        <begin position="357"/>
        <end position="390"/>
    </location>
</feature>
<accession>A0A517ZDY3</accession>
<keyword evidence="5" id="KW-0411">Iron-sulfur</keyword>
<dbReference type="SFLD" id="SFLDS00029">
    <property type="entry name" value="Radical_SAM"/>
    <property type="match status" value="1"/>
</dbReference>
<dbReference type="Proteomes" id="UP000320496">
    <property type="component" value="Chromosome"/>
</dbReference>
<dbReference type="GO" id="GO:0003824">
    <property type="term" value="F:catalytic activity"/>
    <property type="evidence" value="ECO:0007669"/>
    <property type="project" value="InterPro"/>
</dbReference>
<protein>
    <submittedName>
        <fullName evidence="8">Cyclic pyranopterin monophosphate synthase</fullName>
    </submittedName>
</protein>
<comment type="cofactor">
    <cofactor evidence="1">
        <name>[4Fe-4S] cluster</name>
        <dbReference type="ChEBI" id="CHEBI:49883"/>
    </cofactor>
</comment>
<evidence type="ECO:0000256" key="2">
    <source>
        <dbReference type="ARBA" id="ARBA00022691"/>
    </source>
</evidence>
<dbReference type="KEGG" id="mri:Mal4_50230"/>
<dbReference type="RefSeq" id="WP_145371936.1">
    <property type="nucleotide sequence ID" value="NZ_CP036275.1"/>
</dbReference>
<evidence type="ECO:0000313" key="9">
    <source>
        <dbReference type="Proteomes" id="UP000320496"/>
    </source>
</evidence>
<gene>
    <name evidence="8" type="primary">moaA_3</name>
    <name evidence="8" type="ORF">Mal4_50230</name>
</gene>
<reference evidence="8 9" key="1">
    <citation type="submission" date="2019-02" db="EMBL/GenBank/DDBJ databases">
        <title>Deep-cultivation of Planctomycetes and their phenomic and genomic characterization uncovers novel biology.</title>
        <authorList>
            <person name="Wiegand S."/>
            <person name="Jogler M."/>
            <person name="Boedeker C."/>
            <person name="Pinto D."/>
            <person name="Vollmers J."/>
            <person name="Rivas-Marin E."/>
            <person name="Kohn T."/>
            <person name="Peeters S.H."/>
            <person name="Heuer A."/>
            <person name="Rast P."/>
            <person name="Oberbeckmann S."/>
            <person name="Bunk B."/>
            <person name="Jeske O."/>
            <person name="Meyerdierks A."/>
            <person name="Storesund J.E."/>
            <person name="Kallscheuer N."/>
            <person name="Luecker S."/>
            <person name="Lage O.M."/>
            <person name="Pohl T."/>
            <person name="Merkel B.J."/>
            <person name="Hornburger P."/>
            <person name="Mueller R.-W."/>
            <person name="Bruemmer F."/>
            <person name="Labrenz M."/>
            <person name="Spormann A.M."/>
            <person name="Op den Camp H."/>
            <person name="Overmann J."/>
            <person name="Amann R."/>
            <person name="Jetten M.S.M."/>
            <person name="Mascher T."/>
            <person name="Medema M.H."/>
            <person name="Devos D.P."/>
            <person name="Kaster A.-K."/>
            <person name="Ovreas L."/>
            <person name="Rohde M."/>
            <person name="Galperin M.Y."/>
            <person name="Jogler C."/>
        </authorList>
    </citation>
    <scope>NUCLEOTIDE SEQUENCE [LARGE SCALE GENOMIC DNA]</scope>
    <source>
        <strain evidence="8 9">Mal4</strain>
    </source>
</reference>
<feature type="compositionally biased region" description="Acidic residues" evidence="6">
    <location>
        <begin position="381"/>
        <end position="390"/>
    </location>
</feature>
<dbReference type="CDD" id="cd21109">
    <property type="entry name" value="SPASM"/>
    <property type="match status" value="1"/>
</dbReference>
<dbReference type="InterPro" id="IPR023885">
    <property type="entry name" value="4Fe4S-binding_SPASM_dom"/>
</dbReference>
<keyword evidence="3" id="KW-0479">Metal-binding</keyword>
<dbReference type="OrthoDB" id="7021155at2"/>
<evidence type="ECO:0000259" key="7">
    <source>
        <dbReference type="PROSITE" id="PS51918"/>
    </source>
</evidence>
<sequence>MIGRLAGYLNAVRQNRRRQDGLPRMLTYTVTFGCNARCVMCDSWKMSTEGDLTLDEIEHIFRQLPRLDAVRLTGGEPFVRKDFAQITDLADRHLRPMLLHVTTNGFLTDRIVRFCEERHHRTPLEMLISIDGVGEKHNEIRGNSRAYDSCIETIEQLAPHRKRLNLSLAVNQTIVDAEGVEHYKRLRDTLKKYDVRNHVVMAYDVSATYNLERELELAPGEIGEFTTFGEFTDDHLRELFDELERDLDSYRFLQRIAKRYYLRGIRNRLLGGTGLPNPPCVALNAHMRLFPNGDVPTCQFNSRTVGNLREQSFEEVWTSAQAAEQRTWVRNCAGCWAECEVLPSAIYTGDLLKEWIRPTQPGPTDPDAVRPLRNLPKEEPQDAELVELST</sequence>
<dbReference type="EMBL" id="CP036275">
    <property type="protein sequence ID" value="QDU40665.1"/>
    <property type="molecule type" value="Genomic_DNA"/>
</dbReference>
<dbReference type="InterPro" id="IPR013785">
    <property type="entry name" value="Aldolase_TIM"/>
</dbReference>
<evidence type="ECO:0000256" key="5">
    <source>
        <dbReference type="ARBA" id="ARBA00023014"/>
    </source>
</evidence>
<evidence type="ECO:0000256" key="6">
    <source>
        <dbReference type="SAM" id="MobiDB-lite"/>
    </source>
</evidence>
<dbReference type="PANTHER" id="PTHR11228">
    <property type="entry name" value="RADICAL SAM DOMAIN PROTEIN"/>
    <property type="match status" value="1"/>
</dbReference>
<proteinExistence type="predicted"/>
<dbReference type="SFLD" id="SFLDG01067">
    <property type="entry name" value="SPASM/twitch_domain_containing"/>
    <property type="match status" value="1"/>
</dbReference>
<organism evidence="8 9">
    <name type="scientific">Maioricimonas rarisocia</name>
    <dbReference type="NCBI Taxonomy" id="2528026"/>
    <lineage>
        <taxon>Bacteria</taxon>
        <taxon>Pseudomonadati</taxon>
        <taxon>Planctomycetota</taxon>
        <taxon>Planctomycetia</taxon>
        <taxon>Planctomycetales</taxon>
        <taxon>Planctomycetaceae</taxon>
        <taxon>Maioricimonas</taxon>
    </lineage>
</organism>
<dbReference type="GO" id="GO:0051536">
    <property type="term" value="F:iron-sulfur cluster binding"/>
    <property type="evidence" value="ECO:0007669"/>
    <property type="project" value="UniProtKB-KW"/>
</dbReference>
<dbReference type="InterPro" id="IPR058240">
    <property type="entry name" value="rSAM_sf"/>
</dbReference>
<dbReference type="Gene3D" id="3.20.20.70">
    <property type="entry name" value="Aldolase class I"/>
    <property type="match status" value="1"/>
</dbReference>
<evidence type="ECO:0000256" key="3">
    <source>
        <dbReference type="ARBA" id="ARBA00022723"/>
    </source>
</evidence>
<feature type="domain" description="Radical SAM core" evidence="7">
    <location>
        <begin position="19"/>
        <end position="263"/>
    </location>
</feature>
<keyword evidence="2" id="KW-0949">S-adenosyl-L-methionine</keyword>
<dbReference type="InterPro" id="IPR007197">
    <property type="entry name" value="rSAM"/>
</dbReference>
<evidence type="ECO:0000256" key="1">
    <source>
        <dbReference type="ARBA" id="ARBA00001966"/>
    </source>
</evidence>
<dbReference type="GO" id="GO:0046872">
    <property type="term" value="F:metal ion binding"/>
    <property type="evidence" value="ECO:0007669"/>
    <property type="project" value="UniProtKB-KW"/>
</dbReference>
<dbReference type="SUPFAM" id="SSF102114">
    <property type="entry name" value="Radical SAM enzymes"/>
    <property type="match status" value="1"/>
</dbReference>
<keyword evidence="9" id="KW-1185">Reference proteome</keyword>
<name>A0A517ZDY3_9PLAN</name>
<dbReference type="CDD" id="cd01335">
    <property type="entry name" value="Radical_SAM"/>
    <property type="match status" value="1"/>
</dbReference>